<keyword evidence="11" id="KW-1185">Reference proteome</keyword>
<proteinExistence type="inferred from homology"/>
<evidence type="ECO:0000256" key="3">
    <source>
        <dbReference type="ARBA" id="ARBA00022475"/>
    </source>
</evidence>
<feature type="transmembrane region" description="Helical" evidence="8">
    <location>
        <begin position="131"/>
        <end position="151"/>
    </location>
</feature>
<reference evidence="10 11" key="1">
    <citation type="submission" date="2024-01" db="EMBL/GenBank/DDBJ databases">
        <title>Description of Olsenella sp. nov., isolated from pig feces.</title>
        <authorList>
            <person name="Chang Y.-H."/>
        </authorList>
    </citation>
    <scope>NUCLEOTIDE SEQUENCE [LARGE SCALE GENOMIC DNA]</scope>
    <source>
        <strain evidence="10 11">YH-ols2223</strain>
    </source>
</reference>
<comment type="subcellular location">
    <subcellularLocation>
        <location evidence="1">Cell membrane</location>
        <topology evidence="1">Multi-pass membrane protein</topology>
    </subcellularLocation>
</comment>
<comment type="caution">
    <text evidence="10">The sequence shown here is derived from an EMBL/GenBank/DDBJ whole genome shotgun (WGS) entry which is preliminary data.</text>
</comment>
<evidence type="ECO:0000256" key="4">
    <source>
        <dbReference type="ARBA" id="ARBA00022692"/>
    </source>
</evidence>
<evidence type="ECO:0000256" key="8">
    <source>
        <dbReference type="SAM" id="Phobius"/>
    </source>
</evidence>
<dbReference type="Pfam" id="PF03458">
    <property type="entry name" value="Gly_transporter"/>
    <property type="match status" value="2"/>
</dbReference>
<dbReference type="PANTHER" id="PTHR30506">
    <property type="entry name" value="INNER MEMBRANE PROTEIN"/>
    <property type="match status" value="1"/>
</dbReference>
<evidence type="ECO:0000256" key="7">
    <source>
        <dbReference type="SAM" id="MobiDB-lite"/>
    </source>
</evidence>
<dbReference type="InterPro" id="IPR005115">
    <property type="entry name" value="Gly_transporter"/>
</dbReference>
<feature type="transmembrane region" description="Helical" evidence="8">
    <location>
        <begin position="20"/>
        <end position="38"/>
    </location>
</feature>
<evidence type="ECO:0000313" key="11">
    <source>
        <dbReference type="Proteomes" id="UP001332931"/>
    </source>
</evidence>
<comment type="similarity">
    <text evidence="2">Belongs to the UPF0126 family.</text>
</comment>
<feature type="transmembrane region" description="Helical" evidence="8">
    <location>
        <begin position="158"/>
        <end position="178"/>
    </location>
</feature>
<sequence length="289" mass="30704">MLDYLFSSGSADLASLNVPTWLDLSSVVVGSFSGILVGQQRKLDFVGITAISIIGGLGGGLVRDVIMQHGVYMLESRFAIPACLLAGLVGFLFPQVLTRHPHLLEWMDIFSVALFVAGGTSKAIACELNGYAAVLMGIITGVGGGMLRDVFLGEVPKVFRAGTYYALCAVAGALTYYVCIRFLLLRQVWALLACVVVTVGLRRTSLRYDIRSSASVDLEPRLDDAYQSLRVRWSRSGAVSEDKPGENRGPGACVRDEVSGKTGAETGDERTGGGEQDPHAEGGPEGPVS</sequence>
<name>A0ABU7RAF6_9ACTN</name>
<evidence type="ECO:0000256" key="2">
    <source>
        <dbReference type="ARBA" id="ARBA00008193"/>
    </source>
</evidence>
<keyword evidence="3" id="KW-1003">Cell membrane</keyword>
<feature type="transmembrane region" description="Helical" evidence="8">
    <location>
        <begin position="78"/>
        <end position="97"/>
    </location>
</feature>
<dbReference type="RefSeq" id="WP_330958345.1">
    <property type="nucleotide sequence ID" value="NZ_JAZGJQ010000005.1"/>
</dbReference>
<feature type="region of interest" description="Disordered" evidence="7">
    <location>
        <begin position="237"/>
        <end position="289"/>
    </location>
</feature>
<evidence type="ECO:0000256" key="6">
    <source>
        <dbReference type="ARBA" id="ARBA00023136"/>
    </source>
</evidence>
<evidence type="ECO:0000313" key="10">
    <source>
        <dbReference type="EMBL" id="MEE6147578.1"/>
    </source>
</evidence>
<dbReference type="EMBL" id="JAZGJQ010000005">
    <property type="protein sequence ID" value="MEE6147578.1"/>
    <property type="molecule type" value="Genomic_DNA"/>
</dbReference>
<dbReference type="Proteomes" id="UP001332931">
    <property type="component" value="Unassembled WGS sequence"/>
</dbReference>
<feature type="compositionally biased region" description="Basic and acidic residues" evidence="7">
    <location>
        <begin position="267"/>
        <end position="282"/>
    </location>
</feature>
<keyword evidence="4 8" id="KW-0812">Transmembrane</keyword>
<gene>
    <name evidence="10" type="ORF">VXJ25_06230</name>
</gene>
<organism evidence="10 11">
    <name type="scientific">Olsenella absiana</name>
    <dbReference type="NCBI Taxonomy" id="3115222"/>
    <lineage>
        <taxon>Bacteria</taxon>
        <taxon>Bacillati</taxon>
        <taxon>Actinomycetota</taxon>
        <taxon>Coriobacteriia</taxon>
        <taxon>Coriobacteriales</taxon>
        <taxon>Atopobiaceae</taxon>
        <taxon>Olsenella</taxon>
    </lineage>
</organism>
<accession>A0ABU7RAF6</accession>
<keyword evidence="6 8" id="KW-0472">Membrane</keyword>
<evidence type="ECO:0000256" key="5">
    <source>
        <dbReference type="ARBA" id="ARBA00022989"/>
    </source>
</evidence>
<evidence type="ECO:0000259" key="9">
    <source>
        <dbReference type="Pfam" id="PF03458"/>
    </source>
</evidence>
<feature type="domain" description="Glycine transporter" evidence="9">
    <location>
        <begin position="106"/>
        <end position="179"/>
    </location>
</feature>
<protein>
    <submittedName>
        <fullName evidence="10">TRIC cation channel family protein</fullName>
    </submittedName>
</protein>
<evidence type="ECO:0000256" key="1">
    <source>
        <dbReference type="ARBA" id="ARBA00004651"/>
    </source>
</evidence>
<keyword evidence="5 8" id="KW-1133">Transmembrane helix</keyword>
<feature type="transmembrane region" description="Helical" evidence="8">
    <location>
        <begin position="45"/>
        <end position="66"/>
    </location>
</feature>
<dbReference type="PANTHER" id="PTHR30506:SF3">
    <property type="entry name" value="UPF0126 INNER MEMBRANE PROTEIN YADS-RELATED"/>
    <property type="match status" value="1"/>
</dbReference>
<feature type="domain" description="Glycine transporter" evidence="9">
    <location>
        <begin position="21"/>
        <end position="93"/>
    </location>
</feature>